<comment type="caution">
    <text evidence="1">The sequence shown here is derived from an EMBL/GenBank/DDBJ whole genome shotgun (WGS) entry which is preliminary data.</text>
</comment>
<sequence>MIIYQVDLKIKNEVLVEYLSWLKPHIEKMMTFQGFLNAELCERVDLIDKGFSHFSVIYHLISEVDLQAYFDTYAKAMRDEGSKRFGDACQASRTVYRVNMSIERD</sequence>
<evidence type="ECO:0000313" key="2">
    <source>
        <dbReference type="Proteomes" id="UP001203423"/>
    </source>
</evidence>
<accession>A0ABT0LBI9</accession>
<gene>
    <name evidence="1" type="ORF">L2764_11450</name>
</gene>
<organism evidence="1 2">
    <name type="scientific">Shewanella surugensis</name>
    <dbReference type="NCBI Taxonomy" id="212020"/>
    <lineage>
        <taxon>Bacteria</taxon>
        <taxon>Pseudomonadati</taxon>
        <taxon>Pseudomonadota</taxon>
        <taxon>Gammaproteobacteria</taxon>
        <taxon>Alteromonadales</taxon>
        <taxon>Shewanellaceae</taxon>
        <taxon>Shewanella</taxon>
    </lineage>
</organism>
<evidence type="ECO:0000313" key="1">
    <source>
        <dbReference type="EMBL" id="MCL1125072.1"/>
    </source>
</evidence>
<dbReference type="Proteomes" id="UP001203423">
    <property type="component" value="Unassembled WGS sequence"/>
</dbReference>
<proteinExistence type="predicted"/>
<dbReference type="RefSeq" id="WP_248940342.1">
    <property type="nucleotide sequence ID" value="NZ_JAKIKS010000038.1"/>
</dbReference>
<name>A0ABT0LBI9_9GAMM</name>
<protein>
    <submittedName>
        <fullName evidence="1">DUF4286 family protein</fullName>
    </submittedName>
</protein>
<dbReference type="EMBL" id="JAKIKS010000038">
    <property type="protein sequence ID" value="MCL1125072.1"/>
    <property type="molecule type" value="Genomic_DNA"/>
</dbReference>
<dbReference type="Pfam" id="PF14114">
    <property type="entry name" value="DUF4286"/>
    <property type="match status" value="1"/>
</dbReference>
<keyword evidence="2" id="KW-1185">Reference proteome</keyword>
<dbReference type="InterPro" id="IPR025563">
    <property type="entry name" value="DUF4286"/>
</dbReference>
<reference evidence="1 2" key="1">
    <citation type="submission" date="2022-01" db="EMBL/GenBank/DDBJ databases">
        <title>Whole genome-based taxonomy of the Shewanellaceae.</title>
        <authorList>
            <person name="Martin-Rodriguez A.J."/>
        </authorList>
    </citation>
    <scope>NUCLEOTIDE SEQUENCE [LARGE SCALE GENOMIC DNA]</scope>
    <source>
        <strain evidence="1 2">DSM 17177</strain>
    </source>
</reference>